<dbReference type="OrthoDB" id="2722301at2759"/>
<dbReference type="eggNOG" id="ENOG502SVBW">
    <property type="taxonomic scope" value="Eukaryota"/>
</dbReference>
<keyword evidence="2" id="KW-1185">Reference proteome</keyword>
<protein>
    <submittedName>
        <fullName evidence="1">Uncharacterized protein</fullName>
    </submittedName>
</protein>
<dbReference type="KEGG" id="abp:AGABI1DRAFT108013"/>
<proteinExistence type="predicted"/>
<gene>
    <name evidence="1" type="ORF">AGABI1DRAFT_108013</name>
</gene>
<dbReference type="AlphaFoldDB" id="K5X3H4"/>
<dbReference type="EMBL" id="JH971395">
    <property type="protein sequence ID" value="EKM77482.1"/>
    <property type="molecule type" value="Genomic_DNA"/>
</dbReference>
<organism evidence="1 2">
    <name type="scientific">Agaricus bisporus var. burnettii (strain JB137-S8 / ATCC MYA-4627 / FGSC 10392)</name>
    <name type="common">White button mushroom</name>
    <dbReference type="NCBI Taxonomy" id="597362"/>
    <lineage>
        <taxon>Eukaryota</taxon>
        <taxon>Fungi</taxon>
        <taxon>Dikarya</taxon>
        <taxon>Basidiomycota</taxon>
        <taxon>Agaricomycotina</taxon>
        <taxon>Agaricomycetes</taxon>
        <taxon>Agaricomycetidae</taxon>
        <taxon>Agaricales</taxon>
        <taxon>Agaricineae</taxon>
        <taxon>Agaricaceae</taxon>
        <taxon>Agaricus</taxon>
    </lineage>
</organism>
<dbReference type="STRING" id="597362.K5X3H4"/>
<evidence type="ECO:0000313" key="1">
    <source>
        <dbReference type="EMBL" id="EKM77482.1"/>
    </source>
</evidence>
<sequence>MTEGCNFESILSDIQERKSSSSSVVSLMDDTIPIPFPFPLLDNDDADLNERIAFWDSPSTINWFRQRGYTLYVRNEFADQPWYSEPALGCKHPSEMQYPYPYYGSEENSKTPLRALDLSATCQQGKIAYAQEIHDPSHHVAIKLIVTDSEEHRILYFLHSQGMEVLKENCLIPVLNILSNGSFSFVVMPRQMERCGLLPRERTDPKCHSHYAFFAQDTDRARCRLSYKLAWDGSGYQPHDTMQGEIDYNPFAYDVGMLGRVLCMRFQHLAPQIPMLAPFLDKMVTRNIPLRFNAAQALQFFEAFLPEISEEVLNSVYHEKTKASDYEWDRWEGLPPDFIKKWESYREPPVPFSTIVLRWIFSFERMPYILPVVRLWFFRITLIPSRIGVFLRNLWRLAFPS</sequence>
<dbReference type="InParanoid" id="K5X3H4"/>
<accession>K5X3H4</accession>
<dbReference type="Proteomes" id="UP000008493">
    <property type="component" value="Unassembled WGS sequence"/>
</dbReference>
<dbReference type="HOGENOM" id="CLU_042818_0_0_1"/>
<dbReference type="GeneID" id="18822495"/>
<evidence type="ECO:0000313" key="2">
    <source>
        <dbReference type="Proteomes" id="UP000008493"/>
    </source>
</evidence>
<name>K5X3H4_AGABU</name>
<reference evidence="2" key="1">
    <citation type="journal article" date="2012" name="Proc. Natl. Acad. Sci. U.S.A.">
        <title>Genome sequence of the button mushroom Agaricus bisporus reveals mechanisms governing adaptation to a humic-rich ecological niche.</title>
        <authorList>
            <person name="Morin E."/>
            <person name="Kohler A."/>
            <person name="Baker A.R."/>
            <person name="Foulongne-Oriol M."/>
            <person name="Lombard V."/>
            <person name="Nagy L.G."/>
            <person name="Ohm R.A."/>
            <person name="Patyshakuliyeva A."/>
            <person name="Brun A."/>
            <person name="Aerts A.L."/>
            <person name="Bailey A.M."/>
            <person name="Billette C."/>
            <person name="Coutinho P.M."/>
            <person name="Deakin G."/>
            <person name="Doddapaneni H."/>
            <person name="Floudas D."/>
            <person name="Grimwood J."/>
            <person name="Hilden K."/>
            <person name="Kuees U."/>
            <person name="LaButti K.M."/>
            <person name="Lapidus A."/>
            <person name="Lindquist E.A."/>
            <person name="Lucas S.M."/>
            <person name="Murat C."/>
            <person name="Riley R.W."/>
            <person name="Salamov A.A."/>
            <person name="Schmutz J."/>
            <person name="Subramanian V."/>
            <person name="Woesten H.A.B."/>
            <person name="Xu J."/>
            <person name="Eastwood D.C."/>
            <person name="Foster G.D."/>
            <person name="Sonnenberg A.S."/>
            <person name="Cullen D."/>
            <person name="de Vries R.P."/>
            <person name="Lundell T."/>
            <person name="Hibbett D.S."/>
            <person name="Henrissat B."/>
            <person name="Burton K.S."/>
            <person name="Kerrigan R.W."/>
            <person name="Challen M.P."/>
            <person name="Grigoriev I.V."/>
            <person name="Martin F."/>
        </authorList>
    </citation>
    <scope>NUCLEOTIDE SEQUENCE [LARGE SCALE GENOMIC DNA]</scope>
    <source>
        <strain evidence="2">JB137-S8 / ATCC MYA-4627 / FGSC 10392</strain>
    </source>
</reference>
<dbReference type="RefSeq" id="XP_007331766.1">
    <property type="nucleotide sequence ID" value="XM_007331704.1"/>
</dbReference>